<dbReference type="Proteomes" id="UP001196413">
    <property type="component" value="Unassembled WGS sequence"/>
</dbReference>
<dbReference type="AlphaFoldDB" id="A0AAD5QSB6"/>
<accession>A0AAD5QSB6</accession>
<proteinExistence type="predicted"/>
<gene>
    <name evidence="1" type="ORF">KIN20_018642</name>
</gene>
<keyword evidence="2" id="KW-1185">Reference proteome</keyword>
<protein>
    <submittedName>
        <fullName evidence="1">Uncharacterized protein</fullName>
    </submittedName>
</protein>
<organism evidence="1 2">
    <name type="scientific">Parelaphostrongylus tenuis</name>
    <name type="common">Meningeal worm</name>
    <dbReference type="NCBI Taxonomy" id="148309"/>
    <lineage>
        <taxon>Eukaryota</taxon>
        <taxon>Metazoa</taxon>
        <taxon>Ecdysozoa</taxon>
        <taxon>Nematoda</taxon>
        <taxon>Chromadorea</taxon>
        <taxon>Rhabditida</taxon>
        <taxon>Rhabditina</taxon>
        <taxon>Rhabditomorpha</taxon>
        <taxon>Strongyloidea</taxon>
        <taxon>Metastrongylidae</taxon>
        <taxon>Parelaphostrongylus</taxon>
    </lineage>
</organism>
<comment type="caution">
    <text evidence="1">The sequence shown here is derived from an EMBL/GenBank/DDBJ whole genome shotgun (WGS) entry which is preliminary data.</text>
</comment>
<evidence type="ECO:0000313" key="1">
    <source>
        <dbReference type="EMBL" id="KAJ1359829.1"/>
    </source>
</evidence>
<evidence type="ECO:0000313" key="2">
    <source>
        <dbReference type="Proteomes" id="UP001196413"/>
    </source>
</evidence>
<reference evidence="1" key="1">
    <citation type="submission" date="2021-06" db="EMBL/GenBank/DDBJ databases">
        <title>Parelaphostrongylus tenuis whole genome reference sequence.</title>
        <authorList>
            <person name="Garwood T.J."/>
            <person name="Larsen P.A."/>
            <person name="Fountain-Jones N.M."/>
            <person name="Garbe J.R."/>
            <person name="Macchietto M.G."/>
            <person name="Kania S.A."/>
            <person name="Gerhold R.W."/>
            <person name="Richards J.E."/>
            <person name="Wolf T.M."/>
        </authorList>
    </citation>
    <scope>NUCLEOTIDE SEQUENCE</scope>
    <source>
        <strain evidence="1">MNPRO001-30</strain>
        <tissue evidence="1">Meninges</tissue>
    </source>
</reference>
<sequence length="79" mass="9134">MECCLKSNGAYGWINDHTYEWFYVSVSLKDETDSWDNVGHLTHLGFRIPTKAKLKDAVVEGRKDENDEGITQRRRMVTA</sequence>
<dbReference type="EMBL" id="JAHQIW010003718">
    <property type="protein sequence ID" value="KAJ1359829.1"/>
    <property type="molecule type" value="Genomic_DNA"/>
</dbReference>
<name>A0AAD5QSB6_PARTN</name>